<keyword evidence="2" id="KW-1185">Reference proteome</keyword>
<gene>
    <name evidence="1" type="ORF">B4V02_14535</name>
</gene>
<dbReference type="AlphaFoldDB" id="A0A222WMW6"/>
<dbReference type="KEGG" id="pkb:B4V02_14535"/>
<protein>
    <submittedName>
        <fullName evidence="1">Uncharacterized protein</fullName>
    </submittedName>
</protein>
<dbReference type="EMBL" id="CP020028">
    <property type="protein sequence ID" value="ASR47809.1"/>
    <property type="molecule type" value="Genomic_DNA"/>
</dbReference>
<evidence type="ECO:0000313" key="2">
    <source>
        <dbReference type="Proteomes" id="UP000214666"/>
    </source>
</evidence>
<organism evidence="1 2">
    <name type="scientific">Paenibacillus kribbensis</name>
    <dbReference type="NCBI Taxonomy" id="172713"/>
    <lineage>
        <taxon>Bacteria</taxon>
        <taxon>Bacillati</taxon>
        <taxon>Bacillota</taxon>
        <taxon>Bacilli</taxon>
        <taxon>Bacillales</taxon>
        <taxon>Paenibacillaceae</taxon>
        <taxon>Paenibacillus</taxon>
    </lineage>
</organism>
<name>A0A222WMW6_9BACL</name>
<sequence length="85" mass="9497">MLFIKNKKWVVAALGMGVTYLMRNKGACDKKTSLSEWIYSGRLCSVQGRIGRRSGILLAFFYFHDMFDGKGSMLPFGGTIGLQKP</sequence>
<dbReference type="Proteomes" id="UP000214666">
    <property type="component" value="Chromosome"/>
</dbReference>
<evidence type="ECO:0000313" key="1">
    <source>
        <dbReference type="EMBL" id="ASR47809.1"/>
    </source>
</evidence>
<proteinExistence type="predicted"/>
<accession>A0A222WMW6</accession>
<reference evidence="1 2" key="1">
    <citation type="submission" date="2017-03" db="EMBL/GenBank/DDBJ databases">
        <title>Complete genome sequence of Paenibacillus Kribbensis producing bioflocculants.</title>
        <authorList>
            <person name="Lee H.-G."/>
            <person name="Oh H.-M."/>
        </authorList>
    </citation>
    <scope>NUCLEOTIDE SEQUENCE [LARGE SCALE GENOMIC DNA]</scope>
    <source>
        <strain evidence="1 2">AM49</strain>
    </source>
</reference>